<dbReference type="EMBL" id="CP034073">
    <property type="protein sequence ID" value="AZG37389.1"/>
    <property type="molecule type" value="Genomic_DNA"/>
</dbReference>
<feature type="domain" description="Winged helix-turn helix" evidence="2">
    <location>
        <begin position="80"/>
        <end position="135"/>
    </location>
</feature>
<dbReference type="InterPro" id="IPR009057">
    <property type="entry name" value="Homeodomain-like_sf"/>
</dbReference>
<dbReference type="Pfam" id="PF13358">
    <property type="entry name" value="DDE_3"/>
    <property type="match status" value="1"/>
</dbReference>
<evidence type="ECO:0000313" key="4">
    <source>
        <dbReference type="EMBL" id="AZG37390.1"/>
    </source>
</evidence>
<dbReference type="InterPro" id="IPR047655">
    <property type="entry name" value="Transpos_IS630-like"/>
</dbReference>
<dbReference type="InterPro" id="IPR025959">
    <property type="entry name" value="Winged_HTH_dom"/>
</dbReference>
<evidence type="ECO:0000259" key="1">
    <source>
        <dbReference type="Pfam" id="PF13358"/>
    </source>
</evidence>
<dbReference type="NCBIfam" id="NF033545">
    <property type="entry name" value="transpos_IS630"/>
    <property type="match status" value="1"/>
</dbReference>
<dbReference type="Proteomes" id="UP000273778">
    <property type="component" value="Chromosome"/>
</dbReference>
<dbReference type="InterPro" id="IPR038717">
    <property type="entry name" value="Tc1-like_DDE_dom"/>
</dbReference>
<evidence type="ECO:0000259" key="2">
    <source>
        <dbReference type="Pfam" id="PF13592"/>
    </source>
</evidence>
<sequence length="325" mass="37561">MRIRILAVSCFLECHNRAQVARQLKVSRRSVNEWVKNYLNTGIDGLKANMNSTNANKLDEHQKQVLYQYIDEFSRSEQGGRLTELDVQSHIEQQFGIHYHINHVYKVLKNIGLSWITSRSKHPKQSLAAQEDFKKLISKTIATIPVYIPLDTVDIWFQDEARFGQQNTTTRLWAAKGSRPRAVRQQQFEYAYLFGAVCPATGATEALVTPFVNRAAMWQHLKQISEATHSDRYALVIIDGAGWHTDDIAKEFSNLSVLKLPPYSPELNPIEQVWQWLRQHCLANRCFEGYDDIVEQCCRAWNTFIQCKDRVKSLCTRDWANMGKV</sequence>
<dbReference type="PANTHER" id="PTHR46564">
    <property type="entry name" value="TRANSPOSASE"/>
    <property type="match status" value="1"/>
</dbReference>
<gene>
    <name evidence="3" type="ORF">EGC80_05690</name>
    <name evidence="4" type="ORF">EGC80_06005</name>
</gene>
<dbReference type="Pfam" id="PF13384">
    <property type="entry name" value="HTH_23"/>
    <property type="match status" value="1"/>
</dbReference>
<reference evidence="4 5" key="1">
    <citation type="submission" date="2018-11" db="EMBL/GenBank/DDBJ databases">
        <title>Shewanella sp. M2.</title>
        <authorList>
            <person name="Hwang Y.J."/>
            <person name="Hwang C.Y."/>
        </authorList>
    </citation>
    <scope>NUCLEOTIDE SEQUENCE [LARGE SCALE GENOMIC DNA]</scope>
    <source>
        <strain evidence="4 5">M2</strain>
    </source>
</reference>
<dbReference type="InterPro" id="IPR036397">
    <property type="entry name" value="RNaseH_sf"/>
</dbReference>
<organism evidence="4 5">
    <name type="scientific">Shewanella psychromarinicola</name>
    <dbReference type="NCBI Taxonomy" id="2487742"/>
    <lineage>
        <taxon>Bacteria</taxon>
        <taxon>Pseudomonadati</taxon>
        <taxon>Pseudomonadota</taxon>
        <taxon>Gammaproteobacteria</taxon>
        <taxon>Alteromonadales</taxon>
        <taxon>Shewanellaceae</taxon>
        <taxon>Shewanella</taxon>
    </lineage>
</organism>
<accession>A0ABM7C4R6</accession>
<name>A0ABM7C4R6_9GAMM</name>
<keyword evidence="5" id="KW-1185">Reference proteome</keyword>
<feature type="domain" description="Tc1-like transposase DDE" evidence="1">
    <location>
        <begin position="154"/>
        <end position="292"/>
    </location>
</feature>
<dbReference type="SUPFAM" id="SSF46689">
    <property type="entry name" value="Homeodomain-like"/>
    <property type="match status" value="1"/>
</dbReference>
<dbReference type="PANTHER" id="PTHR46564:SF1">
    <property type="entry name" value="TRANSPOSASE"/>
    <property type="match status" value="1"/>
</dbReference>
<evidence type="ECO:0000313" key="5">
    <source>
        <dbReference type="Proteomes" id="UP000273778"/>
    </source>
</evidence>
<dbReference type="EMBL" id="CP034073">
    <property type="protein sequence ID" value="AZG37390.1"/>
    <property type="molecule type" value="Genomic_DNA"/>
</dbReference>
<dbReference type="Pfam" id="PF13592">
    <property type="entry name" value="HTH_33"/>
    <property type="match status" value="1"/>
</dbReference>
<protein>
    <submittedName>
        <fullName evidence="4">IS630 family transposase</fullName>
    </submittedName>
</protein>
<evidence type="ECO:0000313" key="3">
    <source>
        <dbReference type="EMBL" id="AZG37389.1"/>
    </source>
</evidence>
<proteinExistence type="predicted"/>
<dbReference type="Gene3D" id="3.30.420.10">
    <property type="entry name" value="Ribonuclease H-like superfamily/Ribonuclease H"/>
    <property type="match status" value="1"/>
</dbReference>